<dbReference type="RefSeq" id="WP_126309668.1">
    <property type="nucleotide sequence ID" value="NZ_AP018449.1"/>
</dbReference>
<evidence type="ECO:0000313" key="2">
    <source>
        <dbReference type="Proteomes" id="UP000276437"/>
    </source>
</evidence>
<organism evidence="1 2">
    <name type="scientific">Methylomusa anaerophila</name>
    <dbReference type="NCBI Taxonomy" id="1930071"/>
    <lineage>
        <taxon>Bacteria</taxon>
        <taxon>Bacillati</taxon>
        <taxon>Bacillota</taxon>
        <taxon>Negativicutes</taxon>
        <taxon>Selenomonadales</taxon>
        <taxon>Sporomusaceae</taxon>
        <taxon>Methylomusa</taxon>
    </lineage>
</organism>
<reference evidence="1 2" key="1">
    <citation type="journal article" date="2018" name="Int. J. Syst. Evol. Microbiol.">
        <title>Methylomusa anaerophila gen. nov., sp. nov., an anaerobic methanol-utilizing bacterium isolated from a microbial fuel cell.</title>
        <authorList>
            <person name="Amano N."/>
            <person name="Yamamuro A."/>
            <person name="Miyahara M."/>
            <person name="Kouzuma A."/>
            <person name="Abe T."/>
            <person name="Watanabe K."/>
        </authorList>
    </citation>
    <scope>NUCLEOTIDE SEQUENCE [LARGE SCALE GENOMIC DNA]</scope>
    <source>
        <strain evidence="1 2">MMFC1</strain>
    </source>
</reference>
<gene>
    <name evidence="1" type="ORF">MAMMFC1_03433</name>
</gene>
<dbReference type="KEGG" id="mana:MAMMFC1_03433"/>
<keyword evidence="2" id="KW-1185">Reference proteome</keyword>
<accession>A0A348ANT9</accession>
<dbReference type="OrthoDB" id="1683914at2"/>
<sequence length="105" mass="11500">MTEEAKANEEKTVVEEVIVAEETTSRDAICKLTRILRRLQGEEDVNIRTVGGFEFEGGRLVRVEDGLVVLTDVEVDLPGGDEIDLGNVTINLCAITSVGIDDRHC</sequence>
<name>A0A348ANT9_9FIRM</name>
<proteinExistence type="predicted"/>
<dbReference type="Proteomes" id="UP000276437">
    <property type="component" value="Chromosome"/>
</dbReference>
<evidence type="ECO:0000313" key="1">
    <source>
        <dbReference type="EMBL" id="BBB92737.1"/>
    </source>
</evidence>
<dbReference type="AlphaFoldDB" id="A0A348ANT9"/>
<protein>
    <submittedName>
        <fullName evidence="1">Uncharacterized protein</fullName>
    </submittedName>
</protein>
<dbReference type="EMBL" id="AP018449">
    <property type="protein sequence ID" value="BBB92737.1"/>
    <property type="molecule type" value="Genomic_DNA"/>
</dbReference>